<proteinExistence type="predicted"/>
<dbReference type="Pfam" id="PF13517">
    <property type="entry name" value="FG-GAP_3"/>
    <property type="match status" value="1"/>
</dbReference>
<sequence>MRLSKRLRRLLPGVLAIVVGASLYVGGSSAVAVSGEAQTAAHYKFQEQPIALPPGYNNQHMNTIRQVNPAFEKIRSWISAVGASVAINDVTGHGRADGMCIVDTRTNDVIVTYTPTARVADRFTPFVLNPTPLPYDNTMAPTGCAAGDFTGDGRIGFLVTYWGRTPILFLPKSTADTPAPGAYLARELIPAESTDGKYHGPRWNTDAAYIADLDGSGHPSIIIGNYFPDSDVLDPNGLRNVSMTNSLSSGNNAGGDHVLRWYSATSGAHPSAQYVEEKAAIPFQISTGWTLAVSGADLTGDGLPEIYIANDFGHGHLLYNESTRGHVKFLEAKGARTPTTPKSFIVGNGSFKGMGIDFADLNGEGKFDFLISNINVAWGLEESNLLFMNDAKNDADMAQQLSKGVAPFTQKAQQYGLAWTGWCWDVKTGDFLNNGQQEVLQTDGFIKGDINRWNWLQEAATENDDLLSNPAMWPNFQPGDDMSGNEAIAFYAKNSSGTYVNINSELGLAVPTPTRAIATGDTTGTGTLDFAVARQWGPPAFYANESPDLGKSIELKLYRPANDPAAAGKGLESIGTPAYGATVRITTPGGSQVSQVDGGGGHVGFRSFDVHFGVGSYSGPVSVHIQWHDADGGLHQQTLSLTPGVHTLMLISAAQEVSSR</sequence>
<comment type="caution">
    <text evidence="3">The sequence shown here is derived from an EMBL/GenBank/DDBJ whole genome shotgun (WGS) entry which is preliminary data.</text>
</comment>
<evidence type="ECO:0000259" key="2">
    <source>
        <dbReference type="Pfam" id="PF07593"/>
    </source>
</evidence>
<evidence type="ECO:0000313" key="3">
    <source>
        <dbReference type="EMBL" id="MDT0263239.1"/>
    </source>
</evidence>
<protein>
    <submittedName>
        <fullName evidence="3">CRTAC1 family protein</fullName>
    </submittedName>
</protein>
<accession>A0ABU2JFK2</accession>
<dbReference type="InterPro" id="IPR028994">
    <property type="entry name" value="Integrin_alpha_N"/>
</dbReference>
<dbReference type="InterPro" id="IPR027039">
    <property type="entry name" value="Crtac1"/>
</dbReference>
<feature type="domain" description="ASPIC/UnbV" evidence="2">
    <location>
        <begin position="578"/>
        <end position="629"/>
    </location>
</feature>
<dbReference type="InterPro" id="IPR011519">
    <property type="entry name" value="UnbV_ASPIC"/>
</dbReference>
<keyword evidence="4" id="KW-1185">Reference proteome</keyword>
<reference evidence="4" key="1">
    <citation type="submission" date="2023-07" db="EMBL/GenBank/DDBJ databases">
        <title>30 novel species of actinomycetes from the DSMZ collection.</title>
        <authorList>
            <person name="Nouioui I."/>
        </authorList>
    </citation>
    <scope>NUCLEOTIDE SEQUENCE [LARGE SCALE GENOMIC DNA]</scope>
    <source>
        <strain evidence="4">DSM 44399</strain>
    </source>
</reference>
<dbReference type="PANTHER" id="PTHR16026">
    <property type="entry name" value="CARTILAGE ACIDIC PROTEIN 1"/>
    <property type="match status" value="1"/>
</dbReference>
<dbReference type="Proteomes" id="UP001183176">
    <property type="component" value="Unassembled WGS sequence"/>
</dbReference>
<dbReference type="InterPro" id="IPR013517">
    <property type="entry name" value="FG-GAP"/>
</dbReference>
<evidence type="ECO:0000313" key="4">
    <source>
        <dbReference type="Proteomes" id="UP001183176"/>
    </source>
</evidence>
<dbReference type="Gene3D" id="2.130.10.130">
    <property type="entry name" value="Integrin alpha, N-terminal"/>
    <property type="match status" value="1"/>
</dbReference>
<keyword evidence="1" id="KW-0732">Signal</keyword>
<name>A0ABU2JFK2_9ACTN</name>
<organism evidence="3 4">
    <name type="scientific">Jatrophihabitans lederbergiae</name>
    <dbReference type="NCBI Taxonomy" id="3075547"/>
    <lineage>
        <taxon>Bacteria</taxon>
        <taxon>Bacillati</taxon>
        <taxon>Actinomycetota</taxon>
        <taxon>Actinomycetes</taxon>
        <taxon>Jatrophihabitantales</taxon>
        <taxon>Jatrophihabitantaceae</taxon>
        <taxon>Jatrophihabitans</taxon>
    </lineage>
</organism>
<dbReference type="PANTHER" id="PTHR16026:SF0">
    <property type="entry name" value="CARTILAGE ACIDIC PROTEIN 1"/>
    <property type="match status" value="1"/>
</dbReference>
<gene>
    <name evidence="3" type="ORF">RM423_17785</name>
</gene>
<dbReference type="RefSeq" id="WP_311424387.1">
    <property type="nucleotide sequence ID" value="NZ_JAVREH010000032.1"/>
</dbReference>
<evidence type="ECO:0000256" key="1">
    <source>
        <dbReference type="ARBA" id="ARBA00022729"/>
    </source>
</evidence>
<dbReference type="SUPFAM" id="SSF69318">
    <property type="entry name" value="Integrin alpha N-terminal domain"/>
    <property type="match status" value="1"/>
</dbReference>
<dbReference type="Pfam" id="PF07593">
    <property type="entry name" value="UnbV_ASPIC"/>
    <property type="match status" value="1"/>
</dbReference>
<dbReference type="EMBL" id="JAVREH010000032">
    <property type="protein sequence ID" value="MDT0263239.1"/>
    <property type="molecule type" value="Genomic_DNA"/>
</dbReference>